<dbReference type="RefSeq" id="WP_073038964.1">
    <property type="nucleotide sequence ID" value="NZ_FQVB01000018.1"/>
</dbReference>
<keyword evidence="2" id="KW-1185">Reference proteome</keyword>
<evidence type="ECO:0000313" key="2">
    <source>
        <dbReference type="Proteomes" id="UP000184076"/>
    </source>
</evidence>
<proteinExistence type="predicted"/>
<dbReference type="EMBL" id="FQVB01000018">
    <property type="protein sequence ID" value="SHF46411.1"/>
    <property type="molecule type" value="Genomic_DNA"/>
</dbReference>
<dbReference type="AlphaFoldDB" id="A0A1M5BVM7"/>
<dbReference type="STRING" id="1121391.SAMN02745206_02034"/>
<organism evidence="1 2">
    <name type="scientific">Desulfacinum infernum DSM 9756</name>
    <dbReference type="NCBI Taxonomy" id="1121391"/>
    <lineage>
        <taxon>Bacteria</taxon>
        <taxon>Pseudomonadati</taxon>
        <taxon>Thermodesulfobacteriota</taxon>
        <taxon>Syntrophobacteria</taxon>
        <taxon>Syntrophobacterales</taxon>
        <taxon>Syntrophobacteraceae</taxon>
        <taxon>Desulfacinum</taxon>
    </lineage>
</organism>
<sequence length="112" mass="12998">MPSEPRSRIYIIFKRARCCVRIFTDLNKDLFHARLEEALKDKKSLFLTVYERNGTGFRRSHTTVTPYEILADCVFHAENVDADAMDFCADKAHEARFLEKLARDNGLKPISM</sequence>
<dbReference type="OrthoDB" id="5517731at2"/>
<reference evidence="2" key="1">
    <citation type="submission" date="2016-11" db="EMBL/GenBank/DDBJ databases">
        <authorList>
            <person name="Varghese N."/>
            <person name="Submissions S."/>
        </authorList>
    </citation>
    <scope>NUCLEOTIDE SEQUENCE [LARGE SCALE GENOMIC DNA]</scope>
    <source>
        <strain evidence="2">DSM 9756</strain>
    </source>
</reference>
<dbReference type="Proteomes" id="UP000184076">
    <property type="component" value="Unassembled WGS sequence"/>
</dbReference>
<name>A0A1M5BVM7_9BACT</name>
<protein>
    <submittedName>
        <fullName evidence="1">Uncharacterized protein</fullName>
    </submittedName>
</protein>
<evidence type="ECO:0000313" key="1">
    <source>
        <dbReference type="EMBL" id="SHF46411.1"/>
    </source>
</evidence>
<gene>
    <name evidence="1" type="ORF">SAMN02745206_02034</name>
</gene>
<accession>A0A1M5BVM7</accession>